<evidence type="ECO:0000313" key="2">
    <source>
        <dbReference type="Proteomes" id="UP000479000"/>
    </source>
</evidence>
<keyword evidence="2" id="KW-1185">Reference proteome</keyword>
<dbReference type="AlphaFoldDB" id="A0A6H5GGG2"/>
<accession>A0A6H5GGG2</accession>
<dbReference type="Proteomes" id="UP000479000">
    <property type="component" value="Unassembled WGS sequence"/>
</dbReference>
<feature type="non-terminal residue" evidence="1">
    <location>
        <position position="61"/>
    </location>
</feature>
<proteinExistence type="predicted"/>
<organism evidence="1 2">
    <name type="scientific">Nesidiocoris tenuis</name>
    <dbReference type="NCBI Taxonomy" id="355587"/>
    <lineage>
        <taxon>Eukaryota</taxon>
        <taxon>Metazoa</taxon>
        <taxon>Ecdysozoa</taxon>
        <taxon>Arthropoda</taxon>
        <taxon>Hexapoda</taxon>
        <taxon>Insecta</taxon>
        <taxon>Pterygota</taxon>
        <taxon>Neoptera</taxon>
        <taxon>Paraneoptera</taxon>
        <taxon>Hemiptera</taxon>
        <taxon>Heteroptera</taxon>
        <taxon>Panheteroptera</taxon>
        <taxon>Cimicomorpha</taxon>
        <taxon>Miridae</taxon>
        <taxon>Dicyphina</taxon>
        <taxon>Nesidiocoris</taxon>
    </lineage>
</organism>
<reference evidence="1 2" key="1">
    <citation type="submission" date="2020-02" db="EMBL/GenBank/DDBJ databases">
        <authorList>
            <person name="Ferguson B K."/>
        </authorList>
    </citation>
    <scope>NUCLEOTIDE SEQUENCE [LARGE SCALE GENOMIC DNA]</scope>
</reference>
<evidence type="ECO:0000313" key="1">
    <source>
        <dbReference type="EMBL" id="CAB0002614.1"/>
    </source>
</evidence>
<gene>
    <name evidence="1" type="ORF">NTEN_LOCUS8401</name>
</gene>
<sequence>MPHYKAQTLQGHRGRNAILEGFVVQKLLPKPMCINEFCQKSTFQNKEVFCVIYAPLVWASG</sequence>
<protein>
    <submittedName>
        <fullName evidence="1">Uncharacterized protein</fullName>
    </submittedName>
</protein>
<dbReference type="EMBL" id="CADCXU010012728">
    <property type="protein sequence ID" value="CAB0002614.1"/>
    <property type="molecule type" value="Genomic_DNA"/>
</dbReference>
<name>A0A6H5GGG2_9HEMI</name>